<feature type="non-terminal residue" evidence="1">
    <location>
        <position position="52"/>
    </location>
</feature>
<sequence length="52" mass="6173">LEPGEVWLTLRSLHSVLKMDRMEQEICVHHASFLDFLRDHRRSSIFHVGSQQ</sequence>
<dbReference type="Proteomes" id="UP001221757">
    <property type="component" value="Unassembled WGS sequence"/>
</dbReference>
<protein>
    <submittedName>
        <fullName evidence="1">Uncharacterized protein</fullName>
    </submittedName>
</protein>
<evidence type="ECO:0000313" key="2">
    <source>
        <dbReference type="Proteomes" id="UP001221757"/>
    </source>
</evidence>
<organism evidence="1 2">
    <name type="scientific">Mycena rosella</name>
    <name type="common">Pink bonnet</name>
    <name type="synonym">Agaricus rosellus</name>
    <dbReference type="NCBI Taxonomy" id="1033263"/>
    <lineage>
        <taxon>Eukaryota</taxon>
        <taxon>Fungi</taxon>
        <taxon>Dikarya</taxon>
        <taxon>Basidiomycota</taxon>
        <taxon>Agaricomycotina</taxon>
        <taxon>Agaricomycetes</taxon>
        <taxon>Agaricomycetidae</taxon>
        <taxon>Agaricales</taxon>
        <taxon>Marasmiineae</taxon>
        <taxon>Mycenaceae</taxon>
        <taxon>Mycena</taxon>
    </lineage>
</organism>
<name>A0AAD7D0U8_MYCRO</name>
<dbReference type="AlphaFoldDB" id="A0AAD7D0U8"/>
<reference evidence="1" key="1">
    <citation type="submission" date="2023-03" db="EMBL/GenBank/DDBJ databases">
        <title>Massive genome expansion in bonnet fungi (Mycena s.s.) driven by repeated elements and novel gene families across ecological guilds.</title>
        <authorList>
            <consortium name="Lawrence Berkeley National Laboratory"/>
            <person name="Harder C.B."/>
            <person name="Miyauchi S."/>
            <person name="Viragh M."/>
            <person name="Kuo A."/>
            <person name="Thoen E."/>
            <person name="Andreopoulos B."/>
            <person name="Lu D."/>
            <person name="Skrede I."/>
            <person name="Drula E."/>
            <person name="Henrissat B."/>
            <person name="Morin E."/>
            <person name="Kohler A."/>
            <person name="Barry K."/>
            <person name="LaButti K."/>
            <person name="Morin E."/>
            <person name="Salamov A."/>
            <person name="Lipzen A."/>
            <person name="Mereny Z."/>
            <person name="Hegedus B."/>
            <person name="Baldrian P."/>
            <person name="Stursova M."/>
            <person name="Weitz H."/>
            <person name="Taylor A."/>
            <person name="Grigoriev I.V."/>
            <person name="Nagy L.G."/>
            <person name="Martin F."/>
            <person name="Kauserud H."/>
        </authorList>
    </citation>
    <scope>NUCLEOTIDE SEQUENCE</scope>
    <source>
        <strain evidence="1">CBHHK067</strain>
    </source>
</reference>
<feature type="non-terminal residue" evidence="1">
    <location>
        <position position="1"/>
    </location>
</feature>
<dbReference type="EMBL" id="JARKIE010000197">
    <property type="protein sequence ID" value="KAJ7668115.1"/>
    <property type="molecule type" value="Genomic_DNA"/>
</dbReference>
<proteinExistence type="predicted"/>
<gene>
    <name evidence="1" type="ORF">B0H17DRAFT_911738</name>
</gene>
<accession>A0AAD7D0U8</accession>
<evidence type="ECO:0000313" key="1">
    <source>
        <dbReference type="EMBL" id="KAJ7668115.1"/>
    </source>
</evidence>
<keyword evidence="2" id="KW-1185">Reference proteome</keyword>
<comment type="caution">
    <text evidence="1">The sequence shown here is derived from an EMBL/GenBank/DDBJ whole genome shotgun (WGS) entry which is preliminary data.</text>
</comment>